<keyword evidence="2" id="KW-1185">Reference proteome</keyword>
<organism evidence="1 2">
    <name type="scientific">Entomortierella parvispora</name>
    <dbReference type="NCBI Taxonomy" id="205924"/>
    <lineage>
        <taxon>Eukaryota</taxon>
        <taxon>Fungi</taxon>
        <taxon>Fungi incertae sedis</taxon>
        <taxon>Mucoromycota</taxon>
        <taxon>Mortierellomycotina</taxon>
        <taxon>Mortierellomycetes</taxon>
        <taxon>Mortierellales</taxon>
        <taxon>Mortierellaceae</taxon>
        <taxon>Entomortierella</taxon>
    </lineage>
</organism>
<gene>
    <name evidence="1" type="ORF">EMPS_00048</name>
</gene>
<accession>A0A9P3LRF3</accession>
<dbReference type="EMBL" id="BQFW01000001">
    <property type="protein sequence ID" value="GJJ67702.1"/>
    <property type="molecule type" value="Genomic_DNA"/>
</dbReference>
<name>A0A9P3LRF3_9FUNG</name>
<evidence type="ECO:0000313" key="2">
    <source>
        <dbReference type="Proteomes" id="UP000827284"/>
    </source>
</evidence>
<comment type="caution">
    <text evidence="1">The sequence shown here is derived from an EMBL/GenBank/DDBJ whole genome shotgun (WGS) entry which is preliminary data.</text>
</comment>
<dbReference type="AlphaFoldDB" id="A0A9P3LRF3"/>
<reference evidence="1" key="2">
    <citation type="journal article" date="2022" name="Microbiol. Resour. Announc.">
        <title>Whole-Genome Sequence of Entomortierella parvispora E1425, a Mucoromycotan Fungus Associated with Burkholderiaceae-Related Endosymbiotic Bacteria.</title>
        <authorList>
            <person name="Herlambang A."/>
            <person name="Guo Y."/>
            <person name="Takashima Y."/>
            <person name="Narisawa K."/>
            <person name="Ohta H."/>
            <person name="Nishizawa T."/>
        </authorList>
    </citation>
    <scope>NUCLEOTIDE SEQUENCE</scope>
    <source>
        <strain evidence="1">E1425</strain>
    </source>
</reference>
<dbReference type="Proteomes" id="UP000827284">
    <property type="component" value="Unassembled WGS sequence"/>
</dbReference>
<protein>
    <submittedName>
        <fullName evidence="1">Uncharacterized protein</fullName>
    </submittedName>
</protein>
<reference evidence="1" key="1">
    <citation type="submission" date="2021-11" db="EMBL/GenBank/DDBJ databases">
        <authorList>
            <person name="Herlambang A."/>
            <person name="Guo Y."/>
            <person name="Takashima Y."/>
            <person name="Nishizawa T."/>
        </authorList>
    </citation>
    <scope>NUCLEOTIDE SEQUENCE</scope>
    <source>
        <strain evidence="1">E1425</strain>
    </source>
</reference>
<sequence length="236" mass="26692">MTQTKTFYSALENARGVHDLDVTSTWECTTEDFRTLSSTIDKSACCSTLQSLRLGFLTHCDEDLLILLRVTIKEGRSLRDLNLVSPGWKSLSSLEQAVIQLQHDLVHDGSGNGTAFRRLLLEDFVDEAQATLKFDSDGAITPTTQLKSIILQEYQHDFREVVKGEQRKLFMQLKGHHLDSLAVMDKRHLFPGIFLYILSAIEERQGQSLLMSVFIRTKRDNSVPSGFTEEYHPGVS</sequence>
<evidence type="ECO:0000313" key="1">
    <source>
        <dbReference type="EMBL" id="GJJ67702.1"/>
    </source>
</evidence>
<proteinExistence type="predicted"/>